<accession>A0A8S3WWL5</accession>
<reference evidence="2" key="1">
    <citation type="submission" date="2021-04" db="EMBL/GenBank/DDBJ databases">
        <authorList>
            <person name="Tunstrom K."/>
        </authorList>
    </citation>
    <scope>NUCLEOTIDE SEQUENCE</scope>
</reference>
<dbReference type="GO" id="GO:0003677">
    <property type="term" value="F:DNA binding"/>
    <property type="evidence" value="ECO:0007669"/>
    <property type="project" value="TreeGrafter"/>
</dbReference>
<dbReference type="OrthoDB" id="8191755at2759"/>
<evidence type="ECO:0000313" key="3">
    <source>
        <dbReference type="Proteomes" id="UP000691718"/>
    </source>
</evidence>
<dbReference type="Pfam" id="PF03184">
    <property type="entry name" value="DDE_1"/>
    <property type="match status" value="1"/>
</dbReference>
<organism evidence="2 3">
    <name type="scientific">Parnassius apollo</name>
    <name type="common">Apollo butterfly</name>
    <name type="synonym">Papilio apollo</name>
    <dbReference type="NCBI Taxonomy" id="110799"/>
    <lineage>
        <taxon>Eukaryota</taxon>
        <taxon>Metazoa</taxon>
        <taxon>Ecdysozoa</taxon>
        <taxon>Arthropoda</taxon>
        <taxon>Hexapoda</taxon>
        <taxon>Insecta</taxon>
        <taxon>Pterygota</taxon>
        <taxon>Neoptera</taxon>
        <taxon>Endopterygota</taxon>
        <taxon>Lepidoptera</taxon>
        <taxon>Glossata</taxon>
        <taxon>Ditrysia</taxon>
        <taxon>Papilionoidea</taxon>
        <taxon>Papilionidae</taxon>
        <taxon>Parnassiinae</taxon>
        <taxon>Parnassini</taxon>
        <taxon>Parnassius</taxon>
        <taxon>Parnassius</taxon>
    </lineage>
</organism>
<dbReference type="InterPro" id="IPR004875">
    <property type="entry name" value="DDE_SF_endonuclease_dom"/>
</dbReference>
<evidence type="ECO:0000259" key="1">
    <source>
        <dbReference type="Pfam" id="PF03184"/>
    </source>
</evidence>
<comment type="caution">
    <text evidence="2">The sequence shown here is derived from an EMBL/GenBank/DDBJ whole genome shotgun (WGS) entry which is preliminary data.</text>
</comment>
<dbReference type="AlphaFoldDB" id="A0A8S3WWL5"/>
<dbReference type="Proteomes" id="UP000691718">
    <property type="component" value="Unassembled WGS sequence"/>
</dbReference>
<dbReference type="PANTHER" id="PTHR19303">
    <property type="entry name" value="TRANSPOSON"/>
    <property type="match status" value="1"/>
</dbReference>
<keyword evidence="3" id="KW-1185">Reference proteome</keyword>
<gene>
    <name evidence="2" type="ORF">PAPOLLO_LOCUS11279</name>
</gene>
<dbReference type="InterPro" id="IPR050863">
    <property type="entry name" value="CenT-Element_Derived"/>
</dbReference>
<sequence>MESKFHSLTRTEIRRMAFMLAKRNNLQNPFGESGMAGKKWLKLFLNRHKDKLSIRRPTGTSFARAFGFDKEKVEAFFNLLEELYTKNNHPPYRIYNVDESGLTIVQSKIPQIIGHKGKRRIAALTSAERGSLMTIVVCVNATGHIVPPFIILPRKNMSAQLMRGCPPGSVGVAHPSGWIQMNIFTDWFKHFIQHNNPTPESRVLLILDGHYSHIHNIDIIDITRENNIPPPLQPKDFMPLKTYYSEEIRMWIRDNNRSLIPYDIVERFGKYYLKVHTGKIAVNGFKITGLWPLNKNVFSDVDFIATQRNIKISLRWNQDLKLVKFW</sequence>
<evidence type="ECO:0000313" key="2">
    <source>
        <dbReference type="EMBL" id="CAG4986635.1"/>
    </source>
</evidence>
<feature type="domain" description="DDE-1" evidence="1">
    <location>
        <begin position="133"/>
        <end position="227"/>
    </location>
</feature>
<dbReference type="EMBL" id="CAJQZP010000816">
    <property type="protein sequence ID" value="CAG4986635.1"/>
    <property type="molecule type" value="Genomic_DNA"/>
</dbReference>
<proteinExistence type="predicted"/>
<name>A0A8S3WWL5_PARAO</name>
<dbReference type="PANTHER" id="PTHR19303:SF71">
    <property type="entry name" value="ZINC FINGER PHD-TYPE DOMAIN-CONTAINING PROTEIN"/>
    <property type="match status" value="1"/>
</dbReference>
<protein>
    <submittedName>
        <fullName evidence="2">(apollo) hypothetical protein</fullName>
    </submittedName>
</protein>
<dbReference type="GO" id="GO:0005634">
    <property type="term" value="C:nucleus"/>
    <property type="evidence" value="ECO:0007669"/>
    <property type="project" value="TreeGrafter"/>
</dbReference>